<evidence type="ECO:0000313" key="3">
    <source>
        <dbReference type="Proteomes" id="UP000609879"/>
    </source>
</evidence>
<evidence type="ECO:0000313" key="2">
    <source>
        <dbReference type="EMBL" id="GID79823.1"/>
    </source>
</evidence>
<dbReference type="Pfam" id="PF13560">
    <property type="entry name" value="HTH_31"/>
    <property type="match status" value="1"/>
</dbReference>
<proteinExistence type="predicted"/>
<keyword evidence="3" id="KW-1185">Reference proteome</keyword>
<dbReference type="SUPFAM" id="SSF47413">
    <property type="entry name" value="lambda repressor-like DNA-binding domains"/>
    <property type="match status" value="1"/>
</dbReference>
<sequence>MARRRNAAVSRRRIRSKLRTLRSATQETQRDVADALDWSTAKLMRIEGGRVGISTTDLKALLAHYGVTDETELAQLAELARISRTSTLAATYGPALSKEFAEFIENEEAARIIRQFEPKLIPGPLQTEDYARAILTAYAEEYVSRQIIEQRVFARLARRDQILQTDGPEAFFIIDEAALWRWIGAESGHGTLHSSVMIRQLEDMLDVIKHPNVKVQFMPFRAGAYRAMGGPFVVLEFDEPSDDNLLYLENPEVSLLYYENAERTEPYLRYFQDMETKATPVDKAADAINAVLRTYREGGFGIPA</sequence>
<dbReference type="InterPro" id="IPR010982">
    <property type="entry name" value="Lambda_DNA-bd_dom_sf"/>
</dbReference>
<dbReference type="EMBL" id="BOMI01000178">
    <property type="protein sequence ID" value="GID79823.1"/>
    <property type="molecule type" value="Genomic_DNA"/>
</dbReference>
<dbReference type="RefSeq" id="WP_203776428.1">
    <property type="nucleotide sequence ID" value="NZ_BAAABO010000055.1"/>
</dbReference>
<reference evidence="2 3" key="1">
    <citation type="submission" date="2021-01" db="EMBL/GenBank/DDBJ databases">
        <title>Whole genome shotgun sequence of Actinoplanes deccanensis NBRC 13994.</title>
        <authorList>
            <person name="Komaki H."/>
            <person name="Tamura T."/>
        </authorList>
    </citation>
    <scope>NUCLEOTIDE SEQUENCE [LARGE SCALE GENOMIC DNA]</scope>
    <source>
        <strain evidence="2 3">NBRC 13994</strain>
    </source>
</reference>
<organism evidence="2 3">
    <name type="scientific">Paractinoplanes deccanensis</name>
    <dbReference type="NCBI Taxonomy" id="113561"/>
    <lineage>
        <taxon>Bacteria</taxon>
        <taxon>Bacillati</taxon>
        <taxon>Actinomycetota</taxon>
        <taxon>Actinomycetes</taxon>
        <taxon>Micromonosporales</taxon>
        <taxon>Micromonosporaceae</taxon>
        <taxon>Paractinoplanes</taxon>
    </lineage>
</organism>
<dbReference type="Proteomes" id="UP000609879">
    <property type="component" value="Unassembled WGS sequence"/>
</dbReference>
<evidence type="ECO:0000259" key="1">
    <source>
        <dbReference type="PROSITE" id="PS50943"/>
    </source>
</evidence>
<dbReference type="Pfam" id="PF19054">
    <property type="entry name" value="DUF5753"/>
    <property type="match status" value="1"/>
</dbReference>
<feature type="domain" description="HTH cro/C1-type" evidence="1">
    <location>
        <begin position="18"/>
        <end position="73"/>
    </location>
</feature>
<comment type="caution">
    <text evidence="2">The sequence shown here is derived from an EMBL/GenBank/DDBJ whole genome shotgun (WGS) entry which is preliminary data.</text>
</comment>
<protein>
    <submittedName>
        <fullName evidence="2">Transcriptional regulator</fullName>
    </submittedName>
</protein>
<dbReference type="Gene3D" id="1.10.260.40">
    <property type="entry name" value="lambda repressor-like DNA-binding domains"/>
    <property type="match status" value="1"/>
</dbReference>
<dbReference type="PROSITE" id="PS50943">
    <property type="entry name" value="HTH_CROC1"/>
    <property type="match status" value="1"/>
</dbReference>
<dbReference type="InterPro" id="IPR043917">
    <property type="entry name" value="DUF5753"/>
</dbReference>
<dbReference type="CDD" id="cd00093">
    <property type="entry name" value="HTH_XRE"/>
    <property type="match status" value="1"/>
</dbReference>
<dbReference type="InterPro" id="IPR001387">
    <property type="entry name" value="Cro/C1-type_HTH"/>
</dbReference>
<gene>
    <name evidence="2" type="ORF">Ade02nite_84640</name>
</gene>
<name>A0ABQ3YIJ4_9ACTN</name>
<accession>A0ABQ3YIJ4</accession>